<dbReference type="Proteomes" id="UP001234581">
    <property type="component" value="Unassembled WGS sequence"/>
</dbReference>
<reference evidence="3 4" key="1">
    <citation type="submission" date="2023-03" db="EMBL/GenBank/DDBJ databases">
        <title>Genome sequence of Lichtheimia ornata CBS 291.66.</title>
        <authorList>
            <person name="Mohabir J.T."/>
            <person name="Shea T.P."/>
            <person name="Kurbessoian T."/>
            <person name="Berby B."/>
            <person name="Fontaine J."/>
            <person name="Livny J."/>
            <person name="Gnirke A."/>
            <person name="Stajich J.E."/>
            <person name="Cuomo C.A."/>
        </authorList>
    </citation>
    <scope>NUCLEOTIDE SEQUENCE [LARGE SCALE GENOMIC DNA]</scope>
    <source>
        <strain evidence="3">CBS 291.66</strain>
    </source>
</reference>
<feature type="signal peptide" evidence="2">
    <location>
        <begin position="1"/>
        <end position="18"/>
    </location>
</feature>
<evidence type="ECO:0000256" key="2">
    <source>
        <dbReference type="SAM" id="SignalP"/>
    </source>
</evidence>
<evidence type="ECO:0000313" key="4">
    <source>
        <dbReference type="Proteomes" id="UP001234581"/>
    </source>
</evidence>
<comment type="caution">
    <text evidence="3">The sequence shown here is derived from an EMBL/GenBank/DDBJ whole genome shotgun (WGS) entry which is preliminary data.</text>
</comment>
<proteinExistence type="predicted"/>
<evidence type="ECO:0000313" key="3">
    <source>
        <dbReference type="EMBL" id="KAJ8659674.1"/>
    </source>
</evidence>
<dbReference type="GeneID" id="83212066"/>
<dbReference type="EMBL" id="JARTCD010000017">
    <property type="protein sequence ID" value="KAJ8659674.1"/>
    <property type="molecule type" value="Genomic_DNA"/>
</dbReference>
<accession>A0AAD7XWH2</accession>
<organism evidence="3 4">
    <name type="scientific">Lichtheimia ornata</name>
    <dbReference type="NCBI Taxonomy" id="688661"/>
    <lineage>
        <taxon>Eukaryota</taxon>
        <taxon>Fungi</taxon>
        <taxon>Fungi incertae sedis</taxon>
        <taxon>Mucoromycota</taxon>
        <taxon>Mucoromycotina</taxon>
        <taxon>Mucoromycetes</taxon>
        <taxon>Mucorales</taxon>
        <taxon>Lichtheimiaceae</taxon>
        <taxon>Lichtheimia</taxon>
    </lineage>
</organism>
<feature type="region of interest" description="Disordered" evidence="1">
    <location>
        <begin position="47"/>
        <end position="69"/>
    </location>
</feature>
<keyword evidence="4" id="KW-1185">Reference proteome</keyword>
<dbReference type="AlphaFoldDB" id="A0AAD7XWH2"/>
<evidence type="ECO:0000256" key="1">
    <source>
        <dbReference type="SAM" id="MobiDB-lite"/>
    </source>
</evidence>
<keyword evidence="2" id="KW-0732">Signal</keyword>
<dbReference type="RefSeq" id="XP_058344587.1">
    <property type="nucleotide sequence ID" value="XM_058484710.1"/>
</dbReference>
<gene>
    <name evidence="3" type="ORF">O0I10_004653</name>
</gene>
<protein>
    <submittedName>
        <fullName evidence="3">Uncharacterized protein</fullName>
    </submittedName>
</protein>
<sequence>MKATFFLAIAFLAAVVSARDITQVQQGGTGGSDNSAKGLAGVSAANGDNTILGSSEKKNEVNMNQSVNA</sequence>
<feature type="chain" id="PRO_5042272116" evidence="2">
    <location>
        <begin position="19"/>
        <end position="69"/>
    </location>
</feature>
<name>A0AAD7XWH2_9FUNG</name>